<dbReference type="SMART" id="SM00232">
    <property type="entry name" value="JAB_MPN"/>
    <property type="match status" value="1"/>
</dbReference>
<comment type="similarity">
    <text evidence="1 3">Belongs to the peptidase M67A family. CSN6 subfamily.</text>
</comment>
<dbReference type="GO" id="GO:0000338">
    <property type="term" value="P:protein deneddylation"/>
    <property type="evidence" value="ECO:0007669"/>
    <property type="project" value="InterPro"/>
</dbReference>
<keyword evidence="3" id="KW-0963">Cytoplasm</keyword>
<accession>A0A834Y394</accession>
<dbReference type="PROSITE" id="PS50249">
    <property type="entry name" value="MPN"/>
    <property type="match status" value="1"/>
</dbReference>
<evidence type="ECO:0000256" key="3">
    <source>
        <dbReference type="RuleBase" id="RU367006"/>
    </source>
</evidence>
<dbReference type="PANTHER" id="PTHR10540:SF8">
    <property type="entry name" value="COP9 SIGNALOSOME COMPLEX SUBUNIT 6"/>
    <property type="match status" value="1"/>
</dbReference>
<dbReference type="CDD" id="cd08063">
    <property type="entry name" value="MPN_CSN6"/>
    <property type="match status" value="1"/>
</dbReference>
<dbReference type="Proteomes" id="UP000639338">
    <property type="component" value="Unassembled WGS sequence"/>
</dbReference>
<proteinExistence type="inferred from homology"/>
<dbReference type="GO" id="GO:0005737">
    <property type="term" value="C:cytoplasm"/>
    <property type="evidence" value="ECO:0007669"/>
    <property type="project" value="UniProtKB-SubCell"/>
</dbReference>
<dbReference type="InterPro" id="IPR037518">
    <property type="entry name" value="MPN"/>
</dbReference>
<keyword evidence="3" id="KW-0539">Nucleus</keyword>
<dbReference type="InterPro" id="IPR000555">
    <property type="entry name" value="JAMM/MPN+_dom"/>
</dbReference>
<name>A0A834Y394_APHGI</name>
<feature type="region of interest" description="Disordered" evidence="4">
    <location>
        <begin position="1"/>
        <end position="21"/>
    </location>
</feature>
<evidence type="ECO:0000313" key="7">
    <source>
        <dbReference type="Proteomes" id="UP000639338"/>
    </source>
</evidence>
<evidence type="ECO:0000313" key="6">
    <source>
        <dbReference type="EMBL" id="KAF7998518.1"/>
    </source>
</evidence>
<dbReference type="FunFam" id="3.40.140.10:FF:000075">
    <property type="entry name" value="COP9 signalosome complex subunit 6"/>
    <property type="match status" value="1"/>
</dbReference>
<dbReference type="GO" id="GO:0008237">
    <property type="term" value="F:metallopeptidase activity"/>
    <property type="evidence" value="ECO:0007669"/>
    <property type="project" value="InterPro"/>
</dbReference>
<dbReference type="OrthoDB" id="1378at2759"/>
<reference evidence="6 7" key="1">
    <citation type="submission" date="2020-08" db="EMBL/GenBank/DDBJ databases">
        <title>Aphidius gifuensis genome sequencing and assembly.</title>
        <authorList>
            <person name="Du Z."/>
        </authorList>
    </citation>
    <scope>NUCLEOTIDE SEQUENCE [LARGE SCALE GENOMIC DNA]</scope>
    <source>
        <strain evidence="6">YNYX2018</strain>
        <tissue evidence="6">Adults</tissue>
    </source>
</reference>
<evidence type="ECO:0000256" key="4">
    <source>
        <dbReference type="SAM" id="MobiDB-lite"/>
    </source>
</evidence>
<dbReference type="InterPro" id="IPR033859">
    <property type="entry name" value="MPN_CSN6"/>
</dbReference>
<protein>
    <recommendedName>
        <fullName evidence="2 3">COP9 signalosome complex subunit 6</fullName>
    </recommendedName>
</protein>
<keyword evidence="3" id="KW-0736">Signalosome</keyword>
<evidence type="ECO:0000259" key="5">
    <source>
        <dbReference type="PROSITE" id="PS50249"/>
    </source>
</evidence>
<comment type="subcellular location">
    <subcellularLocation>
        <location evidence="3">Cytoplasm</location>
    </subcellularLocation>
    <subcellularLocation>
        <location evidence="3">Nucleus</location>
    </subcellularLocation>
</comment>
<comment type="function">
    <text evidence="3">Component of the COP9 signalosome complex (CSN), a complex involved in various cellular and developmental processes.</text>
</comment>
<comment type="caution">
    <text evidence="6">The sequence shown here is derived from an EMBL/GenBank/DDBJ whole genome shotgun (WGS) entry which is preliminary data.</text>
</comment>
<keyword evidence="7" id="KW-1185">Reference proteome</keyword>
<dbReference type="GO" id="GO:0008180">
    <property type="term" value="C:COP9 signalosome"/>
    <property type="evidence" value="ECO:0007669"/>
    <property type="project" value="UniProtKB-UniRule"/>
</dbReference>
<feature type="domain" description="MPN" evidence="5">
    <location>
        <begin position="61"/>
        <end position="195"/>
    </location>
</feature>
<gene>
    <name evidence="6" type="ORF">HCN44_010926</name>
</gene>
<dbReference type="PANTHER" id="PTHR10540">
    <property type="entry name" value="EUKARYOTIC TRANSLATION INITIATION FACTOR 3 SUBUNIT F-RELATED"/>
    <property type="match status" value="1"/>
</dbReference>
<dbReference type="Gene3D" id="3.40.140.10">
    <property type="entry name" value="Cytidine Deaminase, domain 2"/>
    <property type="match status" value="1"/>
</dbReference>
<sequence length="352" mass="39693">MSEAKDNPNQMEVDENNVGPEAPMEVVGDGKVFTPLLLTSTFANSTHRVMASSGTVGSVSISLHPLVIMNVSEHWTRLRAQEGSDQLVYGALIGKQKGRNIEIMNSFELLFTTIGDDIIIDKDYYNLKEEQFKQVFSEMDFLGWYTTGEIPNERDISVHKQLCVINESPVLLKLDPRPKNTDQLSVSMYESVIDLVNGEATMLFVPLTYTLATEEAERIGVDHVARMCSNDSNESSLVVEHLMAQHSAIKMLYQRVKLILAYLQAVEAGEFKGNHEILRAARSLAHHLPVLNSEKFKSEFYNQCNDFSLITYLGIITKGCNDMNQFVGKFNFLYERAGIGPAHTRRIRNLFF</sequence>
<dbReference type="Pfam" id="PF01398">
    <property type="entry name" value="JAB"/>
    <property type="match status" value="1"/>
</dbReference>
<dbReference type="InterPro" id="IPR024969">
    <property type="entry name" value="EIF3F/CSN6-like_C"/>
</dbReference>
<evidence type="ECO:0000256" key="2">
    <source>
        <dbReference type="ARBA" id="ARBA00014871"/>
    </source>
</evidence>
<dbReference type="AlphaFoldDB" id="A0A834Y394"/>
<dbReference type="Pfam" id="PF13012">
    <property type="entry name" value="MitMem_reg"/>
    <property type="match status" value="1"/>
</dbReference>
<organism evidence="6 7">
    <name type="scientific">Aphidius gifuensis</name>
    <name type="common">Parasitoid wasp</name>
    <dbReference type="NCBI Taxonomy" id="684658"/>
    <lineage>
        <taxon>Eukaryota</taxon>
        <taxon>Metazoa</taxon>
        <taxon>Ecdysozoa</taxon>
        <taxon>Arthropoda</taxon>
        <taxon>Hexapoda</taxon>
        <taxon>Insecta</taxon>
        <taxon>Pterygota</taxon>
        <taxon>Neoptera</taxon>
        <taxon>Endopterygota</taxon>
        <taxon>Hymenoptera</taxon>
        <taxon>Apocrita</taxon>
        <taxon>Ichneumonoidea</taxon>
        <taxon>Braconidae</taxon>
        <taxon>Aphidiinae</taxon>
        <taxon>Aphidius</taxon>
    </lineage>
</organism>
<evidence type="ECO:0000256" key="1">
    <source>
        <dbReference type="ARBA" id="ARBA00010893"/>
    </source>
</evidence>
<dbReference type="EMBL" id="JACMRX010000001">
    <property type="protein sequence ID" value="KAF7998518.1"/>
    <property type="molecule type" value="Genomic_DNA"/>
</dbReference>